<dbReference type="PANTHER" id="PTHR16214">
    <property type="entry name" value="TRANSMEMBRANE PROTEIN 260"/>
    <property type="match status" value="1"/>
</dbReference>
<dbReference type="AlphaFoldDB" id="A0A1W6MKY0"/>
<keyword evidence="1" id="KW-1133">Transmembrane helix</keyword>
<keyword evidence="1" id="KW-0812">Transmembrane</keyword>
<feature type="transmembrane region" description="Helical" evidence="1">
    <location>
        <begin position="284"/>
        <end position="305"/>
    </location>
</feature>
<dbReference type="STRING" id="331648.BST97_09880"/>
<evidence type="ECO:0000256" key="1">
    <source>
        <dbReference type="SAM" id="Phobius"/>
    </source>
</evidence>
<dbReference type="EMBL" id="CP019344">
    <property type="protein sequence ID" value="ARN78274.1"/>
    <property type="molecule type" value="Genomic_DNA"/>
</dbReference>
<feature type="transmembrane region" description="Helical" evidence="1">
    <location>
        <begin position="114"/>
        <end position="136"/>
    </location>
</feature>
<feature type="transmembrane region" description="Helical" evidence="1">
    <location>
        <begin position="549"/>
        <end position="566"/>
    </location>
</feature>
<reference evidence="2 3" key="1">
    <citation type="submission" date="2016-11" db="EMBL/GenBank/DDBJ databases">
        <title>Trade-off between light-utilization and light-protection in marine flavobacteria.</title>
        <authorList>
            <person name="Kumagai Y."/>
        </authorList>
    </citation>
    <scope>NUCLEOTIDE SEQUENCE [LARGE SCALE GENOMIC DNA]</scope>
    <source>
        <strain evidence="2 3">JCM 13191</strain>
    </source>
</reference>
<feature type="transmembrane region" description="Helical" evidence="1">
    <location>
        <begin position="12"/>
        <end position="28"/>
    </location>
</feature>
<gene>
    <name evidence="2" type="ORF">BST97_09880</name>
</gene>
<evidence type="ECO:0000313" key="2">
    <source>
        <dbReference type="EMBL" id="ARN78274.1"/>
    </source>
</evidence>
<dbReference type="Proteomes" id="UP000193431">
    <property type="component" value="Chromosome"/>
</dbReference>
<dbReference type="OrthoDB" id="9807602at2"/>
<feature type="transmembrane region" description="Helical" evidence="1">
    <location>
        <begin position="573"/>
        <end position="591"/>
    </location>
</feature>
<accession>A0A1W6MKY0</accession>
<feature type="transmembrane region" description="Helical" evidence="1">
    <location>
        <begin position="75"/>
        <end position="102"/>
    </location>
</feature>
<dbReference type="PANTHER" id="PTHR16214:SF3">
    <property type="entry name" value="TRANSMEMBRANE PROTEIN 260"/>
    <property type="match status" value="1"/>
</dbReference>
<name>A0A1W6MKY0_9FLAO</name>
<protein>
    <recommendedName>
        <fullName evidence="4">Glycosyltransferase</fullName>
    </recommendedName>
</protein>
<dbReference type="InterPro" id="IPR052724">
    <property type="entry name" value="GT117_domain-containing"/>
</dbReference>
<organism evidence="2 3">
    <name type="scientific">Nonlabens spongiae</name>
    <dbReference type="NCBI Taxonomy" id="331648"/>
    <lineage>
        <taxon>Bacteria</taxon>
        <taxon>Pseudomonadati</taxon>
        <taxon>Bacteroidota</taxon>
        <taxon>Flavobacteriia</taxon>
        <taxon>Flavobacteriales</taxon>
        <taxon>Flavobacteriaceae</taxon>
        <taxon>Nonlabens</taxon>
    </lineage>
</organism>
<proteinExistence type="predicted"/>
<keyword evidence="3" id="KW-1185">Reference proteome</keyword>
<feature type="transmembrane region" description="Helical" evidence="1">
    <location>
        <begin position="172"/>
        <end position="203"/>
    </location>
</feature>
<feature type="transmembrane region" description="Helical" evidence="1">
    <location>
        <begin position="259"/>
        <end position="277"/>
    </location>
</feature>
<evidence type="ECO:0000313" key="3">
    <source>
        <dbReference type="Proteomes" id="UP000193431"/>
    </source>
</evidence>
<keyword evidence="1" id="KW-0472">Membrane</keyword>
<sequence length="1149" mass="132189">MTINYDKSNKIVGWLVFAIALAIFWSTVEPTTSYWDAGEYIATSSSLQVGHPPGAPLYQMLGAAFSVFALEKSDIAYTVNLLSVFSSAFTILFMFWSLTLLLKRHLLKDRVDDVMILGSAAIGSLTFAVTDSFWFNAVEAEVYAAAALLMSLMFYLGLLWERDMFKPRGNRWLILISFIVGLSFGVHFMGILTIPAIGLLWYFKHYKKITPLNFIVANIAVVAVLLFVFKLLLPYTLAIFGYLEVFFVNQIGLPFNSGTIIALLLIIGLFVFLISLSRKRNKPLLNTITICTMFVLIGFSSWVMLPIRANAGTPINENNPNDARALLAYFNREQYPQPALFYGKAFTDIYAGLNPDDPLTDDNESYRDEAPKYERDYEKGKYIIVNNYKDALQNTHEDHEGFLPRMTDGSRAENYVRFMGGLDYTIDPEMETNPELLGILDDYQRQFERDRIEASEYIEVLSYLEQEGAITINKPSFAQNMRYLFQYQISYMYMRYFMWNFVGRQNDIQGEWDRYNGNWLSGITPVDSMFLGTQEDLSDDMLNNKGRNTYFFLPLILGLIGVLFHFKKDPKSFYVTLVLFLFTGLAIIFYLNQSMFQVRERDYAYVGSFLVFSMWIGMGVYWIYEILRDTFKKKPEADASTPLSDLTVQSRPAQIIALAVCFAASPLLMGYQNWDDHDRSEKYTALASAKKYLDSCLPNSLIFTIGDNDTFPLWYAQEVEGYRTDVRVVCTSLLSTDWYMDDMKKQAWDSEPVPSTMTHDQYTYGTRDALIFPGKERLQDIVKRAGSNYQVPDTVDLESWMNWVKSEKEFTKGYFASNGYPDYTFPSKHIRIPVDKEAVLKNGVVAQKDADQIVDEIVITINSSIVYKNRMFMLDIINANNWERPIYFSGGAFGDDDYIWMKDYLQMDGCAYRLVPIKTEPEDPRDPFDMGRIDPEYSYDVIMNWDWGNGGSPDIYHDTETRRNSVGYRSNITRVAEALTKIGEFKKAENLLDLGMEKMPLDYYGHYSMIEPFVSGYYEVDKKEKARELLTAVIAKYTDELDHYKALTLEEQIESRMELQAAVVRYNSLVETAVFYQDQEMLDKHVETYNNYVRAFPRFFDQDFLIATGAPGEQFPDSTAEMELRQLLESDIDNLDAPEVIDTSALNND</sequence>
<evidence type="ECO:0008006" key="4">
    <source>
        <dbReference type="Google" id="ProtNLM"/>
    </source>
</evidence>
<feature type="transmembrane region" description="Helical" evidence="1">
    <location>
        <begin position="209"/>
        <end position="228"/>
    </location>
</feature>
<dbReference type="Pfam" id="PF11028">
    <property type="entry name" value="TMEM260-like"/>
    <property type="match status" value="1"/>
</dbReference>
<feature type="transmembrane region" description="Helical" evidence="1">
    <location>
        <begin position="142"/>
        <end position="160"/>
    </location>
</feature>
<feature type="transmembrane region" description="Helical" evidence="1">
    <location>
        <begin position="603"/>
        <end position="624"/>
    </location>
</feature>
<dbReference type="InterPro" id="IPR021280">
    <property type="entry name" value="TMEM260-like"/>
</dbReference>
<dbReference type="RefSeq" id="WP_085767075.1">
    <property type="nucleotide sequence ID" value="NZ_CP019344.1"/>
</dbReference>